<keyword evidence="3" id="KW-1185">Reference proteome</keyword>
<keyword evidence="2" id="KW-0378">Hydrolase</keyword>
<protein>
    <submittedName>
        <fullName evidence="2">Metal-dependent hydrolase</fullName>
    </submittedName>
</protein>
<accession>A0ABS7EJQ6</accession>
<feature type="transmembrane region" description="Helical" evidence="1">
    <location>
        <begin position="57"/>
        <end position="76"/>
    </location>
</feature>
<dbReference type="RefSeq" id="WP_220105148.1">
    <property type="nucleotide sequence ID" value="NZ_JAHZSS010000024.1"/>
</dbReference>
<dbReference type="InterPro" id="IPR007404">
    <property type="entry name" value="YdjM-like"/>
</dbReference>
<feature type="transmembrane region" description="Helical" evidence="1">
    <location>
        <begin position="161"/>
        <end position="182"/>
    </location>
</feature>
<dbReference type="Proteomes" id="UP001166251">
    <property type="component" value="Unassembled WGS sequence"/>
</dbReference>
<dbReference type="InterPro" id="IPR053170">
    <property type="entry name" value="Transcription_regulator"/>
</dbReference>
<dbReference type="EMBL" id="JAHZSS010000024">
    <property type="protein sequence ID" value="MBW8192525.1"/>
    <property type="molecule type" value="Genomic_DNA"/>
</dbReference>
<dbReference type="PANTHER" id="PTHR40031">
    <property type="entry name" value="HYPOTHETICAL MEMBRANE SPANNING PROTEIN"/>
    <property type="match status" value="1"/>
</dbReference>
<sequence length="346" mass="39308">MDSVTQIALGAAVGGVIGHKQLGWRAYALGAALGTLPDLDVLVQYDNAVDNVTRHRGFSHSLFVLTALSPVLAWLIQRYRHWQQYKVSFWRMLLLCWLCLITHPLLDAFTSYGTQLLWPLQPPPTSWSSIFIIDPLYTLPLLIGVGFAMYWRTAKQPHRGYWPNVIGLSVASLYLAMSFGLAQHMRSAGQQSTQAQQLDGQLFVSPTPFNIALWRIVLVTENDWYSAYVSLFDDDASPQFHHGGKLNHQLGNGLADVERLAWFTNGFYHINIEDDQLVVTDLRLGVEPIMPFRFVVAQQQGDHWQPIKSEQLPTKRPRGDQLTWLWQRLRGQTNEAPAAIDYQLQD</sequence>
<evidence type="ECO:0000313" key="3">
    <source>
        <dbReference type="Proteomes" id="UP001166251"/>
    </source>
</evidence>
<gene>
    <name evidence="2" type="ORF">K0504_15910</name>
</gene>
<dbReference type="GO" id="GO:0016787">
    <property type="term" value="F:hydrolase activity"/>
    <property type="evidence" value="ECO:0007669"/>
    <property type="project" value="UniProtKB-KW"/>
</dbReference>
<keyword evidence="1" id="KW-1133">Transmembrane helix</keyword>
<keyword evidence="1" id="KW-0812">Transmembrane</keyword>
<proteinExistence type="predicted"/>
<keyword evidence="1" id="KW-0472">Membrane</keyword>
<feature type="transmembrane region" description="Helical" evidence="1">
    <location>
        <begin position="126"/>
        <end position="149"/>
    </location>
</feature>
<name>A0ABS7EJQ6_9GAMM</name>
<dbReference type="PANTHER" id="PTHR40031:SF1">
    <property type="entry name" value="MEMBRANE-BOUND METAL-DEPENDENT HYDROLASE"/>
    <property type="match status" value="1"/>
</dbReference>
<feature type="transmembrane region" description="Helical" evidence="1">
    <location>
        <begin position="88"/>
        <end position="106"/>
    </location>
</feature>
<evidence type="ECO:0000313" key="2">
    <source>
        <dbReference type="EMBL" id="MBW8192525.1"/>
    </source>
</evidence>
<organism evidence="2 3">
    <name type="scientific">Neiella holothuriorum</name>
    <dbReference type="NCBI Taxonomy" id="2870530"/>
    <lineage>
        <taxon>Bacteria</taxon>
        <taxon>Pseudomonadati</taxon>
        <taxon>Pseudomonadota</taxon>
        <taxon>Gammaproteobacteria</taxon>
        <taxon>Alteromonadales</taxon>
        <taxon>Echinimonadaceae</taxon>
        <taxon>Neiella</taxon>
    </lineage>
</organism>
<dbReference type="Pfam" id="PF04307">
    <property type="entry name" value="YdjM"/>
    <property type="match status" value="1"/>
</dbReference>
<comment type="caution">
    <text evidence="2">The sequence shown here is derived from an EMBL/GenBank/DDBJ whole genome shotgun (WGS) entry which is preliminary data.</text>
</comment>
<evidence type="ECO:0000256" key="1">
    <source>
        <dbReference type="SAM" id="Phobius"/>
    </source>
</evidence>
<reference evidence="2" key="1">
    <citation type="submission" date="2021-07" db="EMBL/GenBank/DDBJ databases">
        <title>Neiella marina sp. nov., isolated from the intestinal content of sea cucumber Apostichopus japonicus.</title>
        <authorList>
            <person name="Bai X."/>
        </authorList>
    </citation>
    <scope>NUCLEOTIDE SEQUENCE</scope>
    <source>
        <strain evidence="2">126</strain>
    </source>
</reference>